<dbReference type="SUPFAM" id="SSF53474">
    <property type="entry name" value="alpha/beta-Hydrolases"/>
    <property type="match status" value="1"/>
</dbReference>
<dbReference type="GO" id="GO:0016787">
    <property type="term" value="F:hydrolase activity"/>
    <property type="evidence" value="ECO:0007669"/>
    <property type="project" value="UniProtKB-KW"/>
</dbReference>
<proteinExistence type="predicted"/>
<dbReference type="PRINTS" id="PR00412">
    <property type="entry name" value="EPOXHYDRLASE"/>
</dbReference>
<keyword evidence="4" id="KW-1185">Reference proteome</keyword>
<dbReference type="OrthoDB" id="9804723at2"/>
<reference evidence="3 4" key="1">
    <citation type="submission" date="2017-10" db="EMBL/GenBank/DDBJ databases">
        <title>Genome sequence of Caulobacter mirabilis FWC38.</title>
        <authorList>
            <person name="Fiebig A."/>
            <person name="Crosson S."/>
        </authorList>
    </citation>
    <scope>NUCLEOTIDE SEQUENCE [LARGE SCALE GENOMIC DNA]</scope>
    <source>
        <strain evidence="3 4">FWC 38</strain>
    </source>
</reference>
<protein>
    <submittedName>
        <fullName evidence="3">Epoxide hydrolase</fullName>
    </submittedName>
</protein>
<name>A0A2D2AZU6_9CAUL</name>
<evidence type="ECO:0000313" key="3">
    <source>
        <dbReference type="EMBL" id="ATQ43522.1"/>
    </source>
</evidence>
<dbReference type="InterPro" id="IPR000073">
    <property type="entry name" value="AB_hydrolase_1"/>
</dbReference>
<dbReference type="Pfam" id="PF00561">
    <property type="entry name" value="Abhydrolase_1"/>
    <property type="match status" value="1"/>
</dbReference>
<evidence type="ECO:0000256" key="1">
    <source>
        <dbReference type="ARBA" id="ARBA00022801"/>
    </source>
</evidence>
<accession>A0A2D2AZU6</accession>
<dbReference type="RefSeq" id="WP_099622772.1">
    <property type="nucleotide sequence ID" value="NZ_CP024201.1"/>
</dbReference>
<dbReference type="Proteomes" id="UP000228945">
    <property type="component" value="Chromosome"/>
</dbReference>
<dbReference type="InterPro" id="IPR029058">
    <property type="entry name" value="AB_hydrolase_fold"/>
</dbReference>
<organism evidence="3 4">
    <name type="scientific">Caulobacter mirabilis</name>
    <dbReference type="NCBI Taxonomy" id="69666"/>
    <lineage>
        <taxon>Bacteria</taxon>
        <taxon>Pseudomonadati</taxon>
        <taxon>Pseudomonadota</taxon>
        <taxon>Alphaproteobacteria</taxon>
        <taxon>Caulobacterales</taxon>
        <taxon>Caulobacteraceae</taxon>
        <taxon>Caulobacter</taxon>
    </lineage>
</organism>
<dbReference type="Gene3D" id="3.40.50.1820">
    <property type="entry name" value="alpha/beta hydrolase"/>
    <property type="match status" value="1"/>
</dbReference>
<dbReference type="KEGG" id="cmb:CSW64_14460"/>
<dbReference type="EMBL" id="CP024201">
    <property type="protein sequence ID" value="ATQ43522.1"/>
    <property type="molecule type" value="Genomic_DNA"/>
</dbReference>
<dbReference type="InterPro" id="IPR000639">
    <property type="entry name" value="Epox_hydrolase-like"/>
</dbReference>
<sequence length="295" mass="32850">MNRIKTRQIEANGLTFTVDEAGEGDAVALCLHGFPESRHSWRHQLPLLAEAGWRAVAPDQRGYGDSSRPLGKAAYRIEHLVADAEAMFEALGAKRRLLIAHDWGAVVAWALAMETRTPLDGLVIMNVPHPAVFQQVLRRSFGQLRKSWYVFFFQLPWLPEAALTARGARAVGEAFRGMAIDKSRFPDEVLDHYRANALKPGAMTAMVNWYRANFGSALARWAPGKAPMIETPTLMVWGEEDTALGLELTEGYEPYVRDFTLHRLPGVSHWVQQEAPEAVNAILADWLKARGLAPA</sequence>
<keyword evidence="1 3" id="KW-0378">Hydrolase</keyword>
<gene>
    <name evidence="3" type="ORF">CSW64_14460</name>
</gene>
<feature type="domain" description="AB hydrolase-1" evidence="2">
    <location>
        <begin position="29"/>
        <end position="275"/>
    </location>
</feature>
<evidence type="ECO:0000313" key="4">
    <source>
        <dbReference type="Proteomes" id="UP000228945"/>
    </source>
</evidence>
<dbReference type="AlphaFoldDB" id="A0A2D2AZU6"/>
<evidence type="ECO:0000259" key="2">
    <source>
        <dbReference type="Pfam" id="PF00561"/>
    </source>
</evidence>
<dbReference type="PANTHER" id="PTHR43329">
    <property type="entry name" value="EPOXIDE HYDROLASE"/>
    <property type="match status" value="1"/>
</dbReference>